<dbReference type="AlphaFoldDB" id="A0A0F9BNW8"/>
<name>A0A0F9BNW8_9ZZZZ</name>
<protein>
    <submittedName>
        <fullName evidence="2">Uncharacterized protein</fullName>
    </submittedName>
</protein>
<reference evidence="2" key="1">
    <citation type="journal article" date="2015" name="Nature">
        <title>Complex archaea that bridge the gap between prokaryotes and eukaryotes.</title>
        <authorList>
            <person name="Spang A."/>
            <person name="Saw J.H."/>
            <person name="Jorgensen S.L."/>
            <person name="Zaremba-Niedzwiedzka K."/>
            <person name="Martijn J."/>
            <person name="Lind A.E."/>
            <person name="van Eijk R."/>
            <person name="Schleper C."/>
            <person name="Guy L."/>
            <person name="Ettema T.J."/>
        </authorList>
    </citation>
    <scope>NUCLEOTIDE SEQUENCE</scope>
</reference>
<accession>A0A0F9BNW8</accession>
<evidence type="ECO:0000256" key="1">
    <source>
        <dbReference type="SAM" id="MobiDB-lite"/>
    </source>
</evidence>
<evidence type="ECO:0000313" key="2">
    <source>
        <dbReference type="EMBL" id="KKL23584.1"/>
    </source>
</evidence>
<feature type="compositionally biased region" description="Low complexity" evidence="1">
    <location>
        <begin position="110"/>
        <end position="123"/>
    </location>
</feature>
<sequence>MADNLDLRTSTDRATVNFDCGSFKIRHPRELVFAEMGKLIGLGKKLDAMAGDIDDPKILTQCEKTMQALTKIVLVEIPQKALVTLTPDDMQSLLAFFNALRTKSDEPDLSESVSSSSPGVNDSTEAEAKD</sequence>
<feature type="region of interest" description="Disordered" evidence="1">
    <location>
        <begin position="105"/>
        <end position="130"/>
    </location>
</feature>
<gene>
    <name evidence="2" type="ORF">LCGC14_2423930</name>
</gene>
<dbReference type="EMBL" id="LAZR01036922">
    <property type="protein sequence ID" value="KKL23584.1"/>
    <property type="molecule type" value="Genomic_DNA"/>
</dbReference>
<comment type="caution">
    <text evidence="2">The sequence shown here is derived from an EMBL/GenBank/DDBJ whole genome shotgun (WGS) entry which is preliminary data.</text>
</comment>
<organism evidence="2">
    <name type="scientific">marine sediment metagenome</name>
    <dbReference type="NCBI Taxonomy" id="412755"/>
    <lineage>
        <taxon>unclassified sequences</taxon>
        <taxon>metagenomes</taxon>
        <taxon>ecological metagenomes</taxon>
    </lineage>
</organism>
<proteinExistence type="predicted"/>